<keyword evidence="5" id="KW-1185">Reference proteome</keyword>
<dbReference type="InterPro" id="IPR050571">
    <property type="entry name" value="Class-IV_PLP-Dep_Aminotrnsfr"/>
</dbReference>
<dbReference type="RefSeq" id="WP_135193200.1">
    <property type="nucleotide sequence ID" value="NZ_SPVH01000001.1"/>
</dbReference>
<reference evidence="4 5" key="1">
    <citation type="submission" date="2019-03" db="EMBL/GenBank/DDBJ databases">
        <title>Draft genome of Brevundimonas sp. a heavy metal resistant soil bacteria.</title>
        <authorList>
            <person name="Soto J."/>
        </authorList>
    </citation>
    <scope>NUCLEOTIDE SEQUENCE [LARGE SCALE GENOMIC DNA]</scope>
    <source>
        <strain evidence="4 5">B-10</strain>
    </source>
</reference>
<sequence length="286" mass="30663">MDILIDGHPASPEDLAHQALVNYGAYTSFRVENGAARGLDLHLARLNQAAVELFGESPGEAEFCRLMAFAVADRDACWLRVSLFSPEIGHRNPSFVGRPKVMTMVSPAPPPLASSVRVASFSYEREAPHLKHLATFGLIRARRAARAAGFDDALFVDGQGQVSEGTLWNIGFVQGDRIVWPQAPMLAGVTQAVIQRGLAEAGLASETRPVSLSEISAFDAAFLCNSATPVCPITAIDGVAFANDPALLARIEAAWSAQPPQPIATRDDDDRDDDDDDDDGVSRLGR</sequence>
<dbReference type="InterPro" id="IPR036038">
    <property type="entry name" value="Aminotransferase-like"/>
</dbReference>
<evidence type="ECO:0000256" key="1">
    <source>
        <dbReference type="ARBA" id="ARBA00009320"/>
    </source>
</evidence>
<dbReference type="GO" id="GO:0008483">
    <property type="term" value="F:transaminase activity"/>
    <property type="evidence" value="ECO:0007669"/>
    <property type="project" value="UniProtKB-KW"/>
</dbReference>
<gene>
    <name evidence="4" type="ORF">EGY25_01015</name>
</gene>
<dbReference type="AlphaFoldDB" id="A0A4Y9S210"/>
<dbReference type="Proteomes" id="UP000298216">
    <property type="component" value="Unassembled WGS sequence"/>
</dbReference>
<dbReference type="PANTHER" id="PTHR42743">
    <property type="entry name" value="AMINO-ACID AMINOTRANSFERASE"/>
    <property type="match status" value="1"/>
</dbReference>
<dbReference type="InterPro" id="IPR043131">
    <property type="entry name" value="BCAT-like_N"/>
</dbReference>
<name>A0A4Y9S210_9CAUL</name>
<dbReference type="InterPro" id="IPR001544">
    <property type="entry name" value="Aminotrans_IV"/>
</dbReference>
<accession>A0A4Y9S210</accession>
<evidence type="ECO:0000256" key="2">
    <source>
        <dbReference type="ARBA" id="ARBA00014472"/>
    </source>
</evidence>
<dbReference type="Pfam" id="PF01063">
    <property type="entry name" value="Aminotran_4"/>
    <property type="match status" value="1"/>
</dbReference>
<evidence type="ECO:0000256" key="3">
    <source>
        <dbReference type="SAM" id="MobiDB-lite"/>
    </source>
</evidence>
<dbReference type="OrthoDB" id="8912228at2"/>
<dbReference type="EMBL" id="SPVH01000001">
    <property type="protein sequence ID" value="TFW15203.1"/>
    <property type="molecule type" value="Genomic_DNA"/>
</dbReference>
<comment type="caution">
    <text evidence="4">The sequence shown here is derived from an EMBL/GenBank/DDBJ whole genome shotgun (WGS) entry which is preliminary data.</text>
</comment>
<organism evidence="4 5">
    <name type="scientific">Brevundimonas intermedia</name>
    <dbReference type="NCBI Taxonomy" id="74315"/>
    <lineage>
        <taxon>Bacteria</taxon>
        <taxon>Pseudomonadati</taxon>
        <taxon>Pseudomonadota</taxon>
        <taxon>Alphaproteobacteria</taxon>
        <taxon>Caulobacterales</taxon>
        <taxon>Caulobacteraceae</taxon>
        <taxon>Brevundimonas</taxon>
    </lineage>
</organism>
<comment type="similarity">
    <text evidence="1">Belongs to the class-IV pyridoxal-phosphate-dependent aminotransferase family.</text>
</comment>
<dbReference type="PANTHER" id="PTHR42743:SF2">
    <property type="entry name" value="AMINODEOXYCHORISMATE LYASE"/>
    <property type="match status" value="1"/>
</dbReference>
<feature type="region of interest" description="Disordered" evidence="3">
    <location>
        <begin position="258"/>
        <end position="286"/>
    </location>
</feature>
<feature type="compositionally biased region" description="Acidic residues" evidence="3">
    <location>
        <begin position="267"/>
        <end position="279"/>
    </location>
</feature>
<evidence type="ECO:0000313" key="5">
    <source>
        <dbReference type="Proteomes" id="UP000298216"/>
    </source>
</evidence>
<proteinExistence type="inferred from homology"/>
<keyword evidence="4" id="KW-0032">Aminotransferase</keyword>
<dbReference type="Gene3D" id="3.20.10.10">
    <property type="entry name" value="D-amino Acid Aminotransferase, subunit A, domain 2"/>
    <property type="match status" value="1"/>
</dbReference>
<dbReference type="NCBIfam" id="NF006734">
    <property type="entry name" value="PRK09266.1"/>
    <property type="match status" value="1"/>
</dbReference>
<keyword evidence="4" id="KW-0808">Transferase</keyword>
<evidence type="ECO:0000313" key="4">
    <source>
        <dbReference type="EMBL" id="TFW15203.1"/>
    </source>
</evidence>
<dbReference type="Gene3D" id="3.30.470.10">
    <property type="match status" value="1"/>
</dbReference>
<protein>
    <recommendedName>
        <fullName evidence="2">Probable branched-chain-amino-acid aminotransferase</fullName>
    </recommendedName>
</protein>
<dbReference type="GO" id="GO:0008696">
    <property type="term" value="F:4-amino-4-deoxychorismate lyase activity"/>
    <property type="evidence" value="ECO:0007669"/>
    <property type="project" value="TreeGrafter"/>
</dbReference>
<dbReference type="GO" id="GO:0005829">
    <property type="term" value="C:cytosol"/>
    <property type="evidence" value="ECO:0007669"/>
    <property type="project" value="TreeGrafter"/>
</dbReference>
<dbReference type="InterPro" id="IPR043132">
    <property type="entry name" value="BCAT-like_C"/>
</dbReference>
<dbReference type="SUPFAM" id="SSF56752">
    <property type="entry name" value="D-aminoacid aminotransferase-like PLP-dependent enzymes"/>
    <property type="match status" value="1"/>
</dbReference>
<dbReference type="GO" id="GO:0008153">
    <property type="term" value="P:4-aminobenzoate biosynthetic process"/>
    <property type="evidence" value="ECO:0007669"/>
    <property type="project" value="TreeGrafter"/>
</dbReference>